<dbReference type="AlphaFoldDB" id="A1T093"/>
<dbReference type="PANTHER" id="PTHR30469:SF11">
    <property type="entry name" value="BLL4320 PROTEIN"/>
    <property type="match status" value="1"/>
</dbReference>
<dbReference type="Gene3D" id="2.40.420.20">
    <property type="match status" value="1"/>
</dbReference>
<dbReference type="Pfam" id="PF25954">
    <property type="entry name" value="Beta-barrel_RND_2"/>
    <property type="match status" value="1"/>
</dbReference>
<dbReference type="InterPro" id="IPR058625">
    <property type="entry name" value="MdtA-like_BSH"/>
</dbReference>
<dbReference type="KEGG" id="pin:Ping_3475"/>
<protein>
    <submittedName>
        <fullName evidence="4">Secretion protein HlyD-like protein</fullName>
    </submittedName>
</protein>
<comment type="similarity">
    <text evidence="1">Belongs to the membrane fusion protein (MFP) (TC 8.A.1) family.</text>
</comment>
<keyword evidence="5" id="KW-1185">Reference proteome</keyword>
<gene>
    <name evidence="4" type="ordered locus">Ping_3475</name>
</gene>
<dbReference type="PANTHER" id="PTHR30469">
    <property type="entry name" value="MULTIDRUG RESISTANCE PROTEIN MDTA"/>
    <property type="match status" value="1"/>
</dbReference>
<evidence type="ECO:0000259" key="2">
    <source>
        <dbReference type="Pfam" id="PF25917"/>
    </source>
</evidence>
<dbReference type="GO" id="GO:1990281">
    <property type="term" value="C:efflux pump complex"/>
    <property type="evidence" value="ECO:0007669"/>
    <property type="project" value="TreeGrafter"/>
</dbReference>
<evidence type="ECO:0000313" key="5">
    <source>
        <dbReference type="Proteomes" id="UP000000639"/>
    </source>
</evidence>
<dbReference type="STRING" id="357804.Ping_3475"/>
<dbReference type="Gene3D" id="2.40.30.170">
    <property type="match status" value="1"/>
</dbReference>
<organism evidence="4 5">
    <name type="scientific">Psychromonas ingrahamii (strain DSM 17664 / CCUG 51855 / 37)</name>
    <dbReference type="NCBI Taxonomy" id="357804"/>
    <lineage>
        <taxon>Bacteria</taxon>
        <taxon>Pseudomonadati</taxon>
        <taxon>Pseudomonadota</taxon>
        <taxon>Gammaproteobacteria</taxon>
        <taxon>Alteromonadales</taxon>
        <taxon>Psychromonadaceae</taxon>
        <taxon>Psychromonas</taxon>
    </lineage>
</organism>
<dbReference type="OrthoDB" id="9806939at2"/>
<dbReference type="Gene3D" id="2.40.50.100">
    <property type="match status" value="1"/>
</dbReference>
<dbReference type="SUPFAM" id="SSF111369">
    <property type="entry name" value="HlyD-like secretion proteins"/>
    <property type="match status" value="1"/>
</dbReference>
<dbReference type="FunFam" id="2.40.30.170:FF:000010">
    <property type="entry name" value="Efflux RND transporter periplasmic adaptor subunit"/>
    <property type="match status" value="1"/>
</dbReference>
<dbReference type="InterPro" id="IPR006143">
    <property type="entry name" value="RND_pump_MFP"/>
</dbReference>
<dbReference type="Gene3D" id="1.10.287.470">
    <property type="entry name" value="Helix hairpin bin"/>
    <property type="match status" value="1"/>
</dbReference>
<dbReference type="eggNOG" id="COG0845">
    <property type="taxonomic scope" value="Bacteria"/>
</dbReference>
<dbReference type="HOGENOM" id="CLU_018816_1_2_6"/>
<dbReference type="Pfam" id="PF25917">
    <property type="entry name" value="BSH_RND"/>
    <property type="match status" value="1"/>
</dbReference>
<dbReference type="RefSeq" id="WP_011771710.1">
    <property type="nucleotide sequence ID" value="NC_008709.1"/>
</dbReference>
<feature type="domain" description="Multidrug resistance protein MdtA-like barrel-sandwich hybrid" evidence="2">
    <location>
        <begin position="70"/>
        <end position="190"/>
    </location>
</feature>
<dbReference type="EMBL" id="CP000510">
    <property type="protein sequence ID" value="ABM05158.1"/>
    <property type="molecule type" value="Genomic_DNA"/>
</dbReference>
<proteinExistence type="inferred from homology"/>
<dbReference type="InterPro" id="IPR058792">
    <property type="entry name" value="Beta-barrel_RND_2"/>
</dbReference>
<dbReference type="NCBIfam" id="TIGR01730">
    <property type="entry name" value="RND_mfp"/>
    <property type="match status" value="1"/>
</dbReference>
<feature type="domain" description="CusB-like beta-barrel" evidence="3">
    <location>
        <begin position="203"/>
        <end position="273"/>
    </location>
</feature>
<dbReference type="GO" id="GO:0015562">
    <property type="term" value="F:efflux transmembrane transporter activity"/>
    <property type="evidence" value="ECO:0007669"/>
    <property type="project" value="TreeGrafter"/>
</dbReference>
<evidence type="ECO:0000313" key="4">
    <source>
        <dbReference type="EMBL" id="ABM05158.1"/>
    </source>
</evidence>
<reference evidence="4 5" key="1">
    <citation type="submission" date="2007-01" db="EMBL/GenBank/DDBJ databases">
        <title>Complete sequence of Psychromonas ingrahamii 37.</title>
        <authorList>
            <consortium name="US DOE Joint Genome Institute"/>
            <person name="Copeland A."/>
            <person name="Lucas S."/>
            <person name="Lapidus A."/>
            <person name="Barry K."/>
            <person name="Detter J.C."/>
            <person name="Glavina del Rio T."/>
            <person name="Hammon N."/>
            <person name="Israni S."/>
            <person name="Dalin E."/>
            <person name="Tice H."/>
            <person name="Pitluck S."/>
            <person name="Thompson L.S."/>
            <person name="Brettin T."/>
            <person name="Bruce D."/>
            <person name="Han C."/>
            <person name="Tapia R."/>
            <person name="Schmutz J."/>
            <person name="Larimer F."/>
            <person name="Land M."/>
            <person name="Hauser L."/>
            <person name="Kyrpides N."/>
            <person name="Ivanova N."/>
            <person name="Staley J."/>
            <person name="Richardson P."/>
        </authorList>
    </citation>
    <scope>NUCLEOTIDE SEQUENCE [LARGE SCALE GENOMIC DNA]</scope>
    <source>
        <strain evidence="4 5">37</strain>
    </source>
</reference>
<dbReference type="Proteomes" id="UP000000639">
    <property type="component" value="Chromosome"/>
</dbReference>
<accession>A1T093</accession>
<sequence>MKKWIASAIILALLVFGSVIGFNMFKAMKTKEYLANRPIPEFPVTSTTVTLEDWTPHLRAIGFIEPIQGVNIANEVTGKVVKIEFESGQKLQANDPLVYLDSAVEEANLRAAQGRLSAVQRNYTRVNSLFSKGSVSQGQVDDAEADLLALQGQIESYQATISRRIIRAPFDGITGLRNVFIGDYLSAGTDLVRLEDVSKMRLRFTVPQNDLNKIYIGQPMDIFVDAEPEIAFTGTISAIEPAVNYQSGLIQVQAEIPNTAQQLRSGMFAKANIILPTVPKQIVIPETAINYTLYGKTVYLITEQQDKSGKSFLQADQRIVKLGKSKDGSIRILDGIKKGDLVVTSGQVRLSNTARVTIIESDILNIPAEIPAL</sequence>
<evidence type="ECO:0000256" key="1">
    <source>
        <dbReference type="ARBA" id="ARBA00009477"/>
    </source>
</evidence>
<name>A1T093_PSYIN</name>
<evidence type="ECO:0000259" key="3">
    <source>
        <dbReference type="Pfam" id="PF25954"/>
    </source>
</evidence>